<proteinExistence type="predicted"/>
<keyword evidence="1" id="KW-0732">Signal</keyword>
<evidence type="ECO:0000259" key="2">
    <source>
        <dbReference type="Pfam" id="PF13670"/>
    </source>
</evidence>
<feature type="domain" description="PepSY" evidence="2">
    <location>
        <begin position="21"/>
        <end position="91"/>
    </location>
</feature>
<dbReference type="Proteomes" id="UP001500657">
    <property type="component" value="Unassembled WGS sequence"/>
</dbReference>
<reference evidence="3 4" key="1">
    <citation type="journal article" date="2019" name="Int. J. Syst. Evol. Microbiol.">
        <title>The Global Catalogue of Microorganisms (GCM) 10K type strain sequencing project: providing services to taxonomists for standard genome sequencing and annotation.</title>
        <authorList>
            <consortium name="The Broad Institute Genomics Platform"/>
            <consortium name="The Broad Institute Genome Sequencing Center for Infectious Disease"/>
            <person name="Wu L."/>
            <person name="Ma J."/>
        </authorList>
    </citation>
    <scope>NUCLEOTIDE SEQUENCE [LARGE SCALE GENOMIC DNA]</scope>
    <source>
        <strain evidence="3 4">JCM 16242</strain>
    </source>
</reference>
<organism evidence="3 4">
    <name type="scientific">Rhodanobacter caeni</name>
    <dbReference type="NCBI Taxonomy" id="657654"/>
    <lineage>
        <taxon>Bacteria</taxon>
        <taxon>Pseudomonadati</taxon>
        <taxon>Pseudomonadota</taxon>
        <taxon>Gammaproteobacteria</taxon>
        <taxon>Lysobacterales</taxon>
        <taxon>Rhodanobacteraceae</taxon>
        <taxon>Rhodanobacter</taxon>
    </lineage>
</organism>
<keyword evidence="4" id="KW-1185">Reference proteome</keyword>
<evidence type="ECO:0000313" key="4">
    <source>
        <dbReference type="Proteomes" id="UP001500657"/>
    </source>
</evidence>
<feature type="chain" id="PRO_5045115150" evidence="1">
    <location>
        <begin position="37"/>
        <end position="152"/>
    </location>
</feature>
<dbReference type="Pfam" id="PF13670">
    <property type="entry name" value="PepSY_2"/>
    <property type="match status" value="2"/>
</dbReference>
<evidence type="ECO:0000256" key="1">
    <source>
        <dbReference type="SAM" id="SignalP"/>
    </source>
</evidence>
<dbReference type="RefSeq" id="WP_343882892.1">
    <property type="nucleotide sequence ID" value="NZ_BAAAFO010000003.1"/>
</dbReference>
<sequence length="152" mass="16364">MTQMIPHNRCHPRWMKAAAATLACGFGLGVSAAALAQSMTAPQVQARLTEQGYTKIHDVEFKDGMWHADAKSADGNHVDVRIDPATGKVYPEEEVSKLSEADVRASLSTQGYTDVHDVDFDDGVWKAKADNAAGKKVKLRLDPASGKVIGTD</sequence>
<evidence type="ECO:0000313" key="3">
    <source>
        <dbReference type="EMBL" id="GAA0257030.1"/>
    </source>
</evidence>
<comment type="caution">
    <text evidence="3">The sequence shown here is derived from an EMBL/GenBank/DDBJ whole genome shotgun (WGS) entry which is preliminary data.</text>
</comment>
<dbReference type="InterPro" id="IPR025711">
    <property type="entry name" value="PepSY"/>
</dbReference>
<feature type="signal peptide" evidence="1">
    <location>
        <begin position="1"/>
        <end position="36"/>
    </location>
</feature>
<protein>
    <submittedName>
        <fullName evidence="3">PepSY domain-containing protein</fullName>
    </submittedName>
</protein>
<dbReference type="EMBL" id="BAAAFO010000003">
    <property type="protein sequence ID" value="GAA0257030.1"/>
    <property type="molecule type" value="Genomic_DNA"/>
</dbReference>
<feature type="domain" description="PepSY" evidence="2">
    <location>
        <begin position="97"/>
        <end position="150"/>
    </location>
</feature>
<name>A0ABN0UP63_9GAMM</name>
<accession>A0ABN0UP63</accession>
<gene>
    <name evidence="3" type="ORF">GCM10009126_22760</name>
</gene>